<feature type="transmembrane region" description="Helical" evidence="2">
    <location>
        <begin position="68"/>
        <end position="84"/>
    </location>
</feature>
<dbReference type="PANTHER" id="PTHR30487">
    <property type="entry name" value="TYPE 4 PREPILIN-LIKE PROTEINS LEADER PEPTIDE-PROCESSING ENZYME"/>
    <property type="match status" value="1"/>
</dbReference>
<comment type="similarity">
    <text evidence="1">Belongs to the peptidase A24 family.</text>
</comment>
<feature type="transmembrane region" description="Helical" evidence="2">
    <location>
        <begin position="154"/>
        <end position="180"/>
    </location>
</feature>
<accession>A0ABR7F4C2</accession>
<evidence type="ECO:0000256" key="2">
    <source>
        <dbReference type="SAM" id="Phobius"/>
    </source>
</evidence>
<proteinExistence type="inferred from homology"/>
<comment type="caution">
    <text evidence="4">The sequence shown here is derived from an EMBL/GenBank/DDBJ whole genome shotgun (WGS) entry which is preliminary data.</text>
</comment>
<dbReference type="Gene3D" id="1.20.120.1220">
    <property type="match status" value="1"/>
</dbReference>
<keyword evidence="2" id="KW-0472">Membrane</keyword>
<feature type="domain" description="Prepilin type IV endopeptidase peptidase" evidence="3">
    <location>
        <begin position="73"/>
        <end position="180"/>
    </location>
</feature>
<sequence>MEIVAIKMLIGMISGIGCSLISIFFEKVLLEKRSRVFKTSKKEESIITILSIVVGCFTVVNVNRIWEIIYILLMLLACILIFVTDLHHRIIPNEILLLMLVAKLIIGIPALFGVTWVPEFNIISSLIGFVAGFVVFMIPAFIGKSVGAGDIKLAAVMGFCLGINGLLYAIVLMGIGVLIYEFIKGRTSLKNAMYEMIPMGPFMAVAMMVVMLIKESVMIDFWKFIMN</sequence>
<evidence type="ECO:0000313" key="4">
    <source>
        <dbReference type="EMBL" id="MBC5667645.1"/>
    </source>
</evidence>
<keyword evidence="2" id="KW-0812">Transmembrane</keyword>
<feature type="transmembrane region" description="Helical" evidence="2">
    <location>
        <begin position="122"/>
        <end position="142"/>
    </location>
</feature>
<dbReference type="RefSeq" id="WP_118589444.1">
    <property type="nucleotide sequence ID" value="NZ_JACOOZ010000004.1"/>
</dbReference>
<feature type="transmembrane region" description="Helical" evidence="2">
    <location>
        <begin position="96"/>
        <end position="116"/>
    </location>
</feature>
<feature type="transmembrane region" description="Helical" evidence="2">
    <location>
        <begin position="6"/>
        <end position="25"/>
    </location>
</feature>
<dbReference type="Proteomes" id="UP000597877">
    <property type="component" value="Unassembled WGS sequence"/>
</dbReference>
<organism evidence="4 5">
    <name type="scientific">Eubacterium segne</name>
    <dbReference type="NCBI Taxonomy" id="2763045"/>
    <lineage>
        <taxon>Bacteria</taxon>
        <taxon>Bacillati</taxon>
        <taxon>Bacillota</taxon>
        <taxon>Clostridia</taxon>
        <taxon>Eubacteriales</taxon>
        <taxon>Eubacteriaceae</taxon>
        <taxon>Eubacterium</taxon>
    </lineage>
</organism>
<gene>
    <name evidence="4" type="ORF">H8S00_06580</name>
</gene>
<feature type="transmembrane region" description="Helical" evidence="2">
    <location>
        <begin position="46"/>
        <end position="62"/>
    </location>
</feature>
<evidence type="ECO:0000256" key="1">
    <source>
        <dbReference type="ARBA" id="ARBA00005801"/>
    </source>
</evidence>
<keyword evidence="2" id="KW-1133">Transmembrane helix</keyword>
<reference evidence="4 5" key="1">
    <citation type="submission" date="2020-08" db="EMBL/GenBank/DDBJ databases">
        <title>Genome public.</title>
        <authorList>
            <person name="Liu C."/>
            <person name="Sun Q."/>
        </authorList>
    </citation>
    <scope>NUCLEOTIDE SEQUENCE [LARGE SCALE GENOMIC DNA]</scope>
    <source>
        <strain evidence="4 5">BX4</strain>
    </source>
</reference>
<name>A0ABR7F4C2_9FIRM</name>
<protein>
    <submittedName>
        <fullName evidence="4">Prepilin peptidase</fullName>
    </submittedName>
</protein>
<dbReference type="Pfam" id="PF01478">
    <property type="entry name" value="Peptidase_A24"/>
    <property type="match status" value="1"/>
</dbReference>
<evidence type="ECO:0000313" key="5">
    <source>
        <dbReference type="Proteomes" id="UP000597877"/>
    </source>
</evidence>
<keyword evidence="5" id="KW-1185">Reference proteome</keyword>
<feature type="transmembrane region" description="Helical" evidence="2">
    <location>
        <begin position="192"/>
        <end position="213"/>
    </location>
</feature>
<dbReference type="PANTHER" id="PTHR30487:SF0">
    <property type="entry name" value="PREPILIN LEADER PEPTIDASE_N-METHYLTRANSFERASE-RELATED"/>
    <property type="match status" value="1"/>
</dbReference>
<evidence type="ECO:0000259" key="3">
    <source>
        <dbReference type="Pfam" id="PF01478"/>
    </source>
</evidence>
<dbReference type="PROSITE" id="PS51257">
    <property type="entry name" value="PROKAR_LIPOPROTEIN"/>
    <property type="match status" value="1"/>
</dbReference>
<dbReference type="EMBL" id="JACOOZ010000004">
    <property type="protein sequence ID" value="MBC5667645.1"/>
    <property type="molecule type" value="Genomic_DNA"/>
</dbReference>
<dbReference type="InterPro" id="IPR000045">
    <property type="entry name" value="Prepilin_IV_endopep_pep"/>
</dbReference>
<dbReference type="InterPro" id="IPR050882">
    <property type="entry name" value="Prepilin_peptidase/N-MTase"/>
</dbReference>